<evidence type="ECO:0000256" key="7">
    <source>
        <dbReference type="ARBA" id="ARBA00022927"/>
    </source>
</evidence>
<evidence type="ECO:0000256" key="9">
    <source>
        <dbReference type="ARBA" id="ARBA00023136"/>
    </source>
</evidence>
<proteinExistence type="inferred from homology"/>
<evidence type="ECO:0000256" key="4">
    <source>
        <dbReference type="ARBA" id="ARBA00022692"/>
    </source>
</evidence>
<evidence type="ECO:0000313" key="15">
    <source>
        <dbReference type="Proteomes" id="UP001150217"/>
    </source>
</evidence>
<keyword evidence="9 10" id="KW-0472">Membrane</keyword>
<evidence type="ECO:0000256" key="6">
    <source>
        <dbReference type="ARBA" id="ARBA00022824"/>
    </source>
</evidence>
<feature type="transmembrane region" description="Helical" evidence="10">
    <location>
        <begin position="696"/>
        <end position="727"/>
    </location>
</feature>
<feature type="domain" description="GPI inositol-deacylase transmembrane" evidence="13">
    <location>
        <begin position="686"/>
        <end position="947"/>
    </location>
</feature>
<dbReference type="EMBL" id="JANVFT010000025">
    <property type="protein sequence ID" value="KAJ4496893.1"/>
    <property type="molecule type" value="Genomic_DNA"/>
</dbReference>
<dbReference type="InterPro" id="IPR039529">
    <property type="entry name" value="PGAP1/BST1"/>
</dbReference>
<dbReference type="SUPFAM" id="SSF53474">
    <property type="entry name" value="alpha/beta-Hydrolases"/>
    <property type="match status" value="1"/>
</dbReference>
<accession>A0ABQ8VKH7</accession>
<keyword evidence="5 10" id="KW-0378">Hydrolase</keyword>
<dbReference type="Proteomes" id="UP001150217">
    <property type="component" value="Unassembled WGS sequence"/>
</dbReference>
<feature type="transmembrane region" description="Helical" evidence="10">
    <location>
        <begin position="756"/>
        <end position="783"/>
    </location>
</feature>
<feature type="transmembrane region" description="Helical" evidence="10">
    <location>
        <begin position="907"/>
        <end position="924"/>
    </location>
</feature>
<dbReference type="Pfam" id="PF07819">
    <property type="entry name" value="PGAP1"/>
    <property type="match status" value="1"/>
</dbReference>
<organism evidence="14 15">
    <name type="scientific">Lentinula lateritia</name>
    <dbReference type="NCBI Taxonomy" id="40482"/>
    <lineage>
        <taxon>Eukaryota</taxon>
        <taxon>Fungi</taxon>
        <taxon>Dikarya</taxon>
        <taxon>Basidiomycota</taxon>
        <taxon>Agaricomycotina</taxon>
        <taxon>Agaricomycetes</taxon>
        <taxon>Agaricomycetidae</taxon>
        <taxon>Agaricales</taxon>
        <taxon>Marasmiineae</taxon>
        <taxon>Omphalotaceae</taxon>
        <taxon>Lentinula</taxon>
    </lineage>
</organism>
<feature type="transmembrane region" description="Helical" evidence="10">
    <location>
        <begin position="672"/>
        <end position="690"/>
    </location>
</feature>
<evidence type="ECO:0000256" key="2">
    <source>
        <dbReference type="ARBA" id="ARBA00006931"/>
    </source>
</evidence>
<keyword evidence="7 10" id="KW-0653">Protein transport</keyword>
<protein>
    <recommendedName>
        <fullName evidence="10">GPI inositol-deacylase</fullName>
        <ecNumber evidence="10">3.1.-.-</ecNumber>
    </recommendedName>
</protein>
<dbReference type="InterPro" id="IPR056824">
    <property type="entry name" value="PGAP1_TMD"/>
</dbReference>
<reference evidence="14" key="1">
    <citation type="submission" date="2022-08" db="EMBL/GenBank/DDBJ databases">
        <title>A Global Phylogenomic Analysis of the Shiitake Genus Lentinula.</title>
        <authorList>
            <consortium name="DOE Joint Genome Institute"/>
            <person name="Sierra-Patev S."/>
            <person name="Min B."/>
            <person name="Naranjo-Ortiz M."/>
            <person name="Looney B."/>
            <person name="Konkel Z."/>
            <person name="Slot J.C."/>
            <person name="Sakamoto Y."/>
            <person name="Steenwyk J.L."/>
            <person name="Rokas A."/>
            <person name="Carro J."/>
            <person name="Camarero S."/>
            <person name="Ferreira P."/>
            <person name="Molpeceres G."/>
            <person name="Ruiz-Duenas F.J."/>
            <person name="Serrano A."/>
            <person name="Henrissat B."/>
            <person name="Drula E."/>
            <person name="Hughes K.W."/>
            <person name="Mata J.L."/>
            <person name="Ishikawa N.K."/>
            <person name="Vargas-Isla R."/>
            <person name="Ushijima S."/>
            <person name="Smith C.A."/>
            <person name="Ahrendt S."/>
            <person name="Andreopoulos W."/>
            <person name="He G."/>
            <person name="Labutti K."/>
            <person name="Lipzen A."/>
            <person name="Ng V."/>
            <person name="Riley R."/>
            <person name="Sandor L."/>
            <person name="Barry K."/>
            <person name="Martinez A.T."/>
            <person name="Xiao Y."/>
            <person name="Gibbons J.G."/>
            <person name="Terashima K."/>
            <person name="Grigoriev I.V."/>
            <person name="Hibbett D.S."/>
        </authorList>
    </citation>
    <scope>NUCLEOTIDE SEQUENCE</scope>
    <source>
        <strain evidence="14">RHP3577 ss4</strain>
    </source>
</reference>
<comment type="caution">
    <text evidence="14">The sequence shown here is derived from an EMBL/GenBank/DDBJ whole genome shotgun (WGS) entry which is preliminary data.</text>
</comment>
<feature type="chain" id="PRO_5047209460" description="GPI inositol-deacylase" evidence="11">
    <location>
        <begin position="17"/>
        <end position="969"/>
    </location>
</feature>
<sequence>MFGLITWFQGSFSVAAVLVFLYASLDVADNLSPQGCRMSYMNPLYIPQTQFNSTWTPLAERYSLVLYREDQWERELHGGIPVLFIPGNAGSSGQVRSIASSATRQYYSRPNVPAYETWSRNMKALDFFAADFNEDLSAFHGPTLQAQIEYCARAISYILSLYPPNTSIIIMGHSMGGIVATSLLPSKDISSIITMSTPHTLPPARFDQRVDEIYARNREIMLHDSTPIFSLCGGAMDMMIPSESCILPPLVEGLPIPYRRTVFSSALEGAWTGVGHREMVWCHQVRWRVARAAMELSMASSLAERGLILDKWFRDGHTLPPAENTEVFESFPLPEDQSRILSPGERLVLAQPEGSQTYLFPIFKQNTTDHRFVLFVSQGSVPPVSPQKPNSLRISVARCFGLTASLNCKTLHPLVHKLIPNPIPGNIFPVPQQGTDESEGVVVFEADVIPESNSEAQWIAVNIERAAGEGWLVGGFVSADQVFDDVSMTKMLLGGTRVTLLDPAALWTSVRFPKLSSNALVVYRVVPLTTENVLCRDQPLFPPLLVHNSHPAETHYFPLTSQPPRRILLHTHGSAPYVHSNHVRSEGFELVIYSVINGCSVQLRGFDLRIDWTATLGRWSTRYFTTVVCWAVGIVSLVVCKAWRSGESNGIPCVPPVSHSLRDFGQRQLPKLMLVSYLLSLLPLPDYLFIGMEGEWLYAPIAPLLLMVASGLVCVSWMLLVVLMWPIGMIRHIYSPRFGEIIRPQKEVISARRSTLVSMCFIFALIIFFIPWQVAYLCCWLIHLQSCALDRFPLPEPVSQVGTAIPLLSRDESPSGGRGGSEQPSHKHLISNNHHRAHLLLLMTWLLPLAAPVLVVWVRTLVTAGLSTPFDGDHFFLNVAPFMILVDFASWTSNPLLQKHRLVVEKYFSASWTLWLVAGVAFFVGPRKTYHVFDAARLAIGMLTVLRIGPQYWGGNPWRLSIPQMQLFR</sequence>
<evidence type="ECO:0000256" key="8">
    <source>
        <dbReference type="ARBA" id="ARBA00022989"/>
    </source>
</evidence>
<keyword evidence="3 10" id="KW-0813">Transport</keyword>
<feature type="transmembrane region" description="Helical" evidence="10">
    <location>
        <begin position="874"/>
        <end position="892"/>
    </location>
</feature>
<comment type="function">
    <text evidence="10">Involved in inositol deacylation of GPI-anchored proteins which plays important roles in the quality control and ER-associated degradation of GPI-anchored proteins.</text>
</comment>
<evidence type="ECO:0000256" key="3">
    <source>
        <dbReference type="ARBA" id="ARBA00022448"/>
    </source>
</evidence>
<evidence type="ECO:0000256" key="1">
    <source>
        <dbReference type="ARBA" id="ARBA00004477"/>
    </source>
</evidence>
<dbReference type="Pfam" id="PF25140">
    <property type="entry name" value="PGAP1_TMD"/>
    <property type="match status" value="1"/>
</dbReference>
<keyword evidence="4 10" id="KW-0812">Transmembrane</keyword>
<gene>
    <name evidence="14" type="ORF">C8R41DRAFT_894994</name>
</gene>
<evidence type="ECO:0000256" key="11">
    <source>
        <dbReference type="SAM" id="SignalP"/>
    </source>
</evidence>
<dbReference type="Gene3D" id="3.40.50.1820">
    <property type="entry name" value="alpha/beta hydrolase"/>
    <property type="match status" value="1"/>
</dbReference>
<comment type="subcellular location">
    <subcellularLocation>
        <location evidence="1">Endoplasmic reticulum membrane</location>
        <topology evidence="1">Multi-pass membrane protein</topology>
    </subcellularLocation>
</comment>
<evidence type="ECO:0000259" key="13">
    <source>
        <dbReference type="Pfam" id="PF25140"/>
    </source>
</evidence>
<name>A0ABQ8VKH7_9AGAR</name>
<feature type="domain" description="GPI inositol-deacylase PGAP1-like alpha/beta" evidence="12">
    <location>
        <begin position="78"/>
        <end position="295"/>
    </location>
</feature>
<keyword evidence="11" id="KW-0732">Signal</keyword>
<dbReference type="PANTHER" id="PTHR15495:SF7">
    <property type="entry name" value="GPI INOSITOL-DEACYLASE"/>
    <property type="match status" value="1"/>
</dbReference>
<dbReference type="EC" id="3.1.-.-" evidence="10"/>
<dbReference type="PANTHER" id="PTHR15495">
    <property type="entry name" value="NEGATIVE REGULATOR OF VESICLE FORMATION-RELATED"/>
    <property type="match status" value="1"/>
</dbReference>
<evidence type="ECO:0000313" key="14">
    <source>
        <dbReference type="EMBL" id="KAJ4496893.1"/>
    </source>
</evidence>
<keyword evidence="6 10" id="KW-0256">Endoplasmic reticulum</keyword>
<dbReference type="InterPro" id="IPR029058">
    <property type="entry name" value="AB_hydrolase_fold"/>
</dbReference>
<feature type="signal peptide" evidence="11">
    <location>
        <begin position="1"/>
        <end position="16"/>
    </location>
</feature>
<feature type="transmembrane region" description="Helical" evidence="10">
    <location>
        <begin position="839"/>
        <end position="862"/>
    </location>
</feature>
<comment type="similarity">
    <text evidence="2 10">Belongs to the GPI inositol-deacylase family.</text>
</comment>
<keyword evidence="15" id="KW-1185">Reference proteome</keyword>
<dbReference type="InterPro" id="IPR012908">
    <property type="entry name" value="PGAP1-ab_dom-like"/>
</dbReference>
<feature type="transmembrane region" description="Helical" evidence="10">
    <location>
        <begin position="623"/>
        <end position="640"/>
    </location>
</feature>
<evidence type="ECO:0000259" key="12">
    <source>
        <dbReference type="Pfam" id="PF07819"/>
    </source>
</evidence>
<evidence type="ECO:0000256" key="5">
    <source>
        <dbReference type="ARBA" id="ARBA00022801"/>
    </source>
</evidence>
<evidence type="ECO:0000256" key="10">
    <source>
        <dbReference type="RuleBase" id="RU365011"/>
    </source>
</evidence>
<keyword evidence="8 10" id="KW-1133">Transmembrane helix</keyword>